<name>A0ABU6GMK8_9BACL</name>
<dbReference type="InterPro" id="IPR011009">
    <property type="entry name" value="Kinase-like_dom_sf"/>
</dbReference>
<protein>
    <submittedName>
        <fullName evidence="2">Aminoglycoside phosphotransferase family protein</fullName>
    </submittedName>
</protein>
<feature type="domain" description="Aminoglycoside phosphotransferase" evidence="1">
    <location>
        <begin position="26"/>
        <end position="249"/>
    </location>
</feature>
<comment type="caution">
    <text evidence="2">The sequence shown here is derived from an EMBL/GenBank/DDBJ whole genome shotgun (WGS) entry which is preliminary data.</text>
</comment>
<evidence type="ECO:0000313" key="2">
    <source>
        <dbReference type="EMBL" id="MEC0240327.1"/>
    </source>
</evidence>
<dbReference type="PANTHER" id="PTHR41283:SF1">
    <property type="entry name" value="AMINOGLYCOSIDE PHOSPHOTRANSFERASE DOMAIN-CONTAINING PROTEIN"/>
    <property type="match status" value="1"/>
</dbReference>
<gene>
    <name evidence="2" type="ORF">P4H66_10745</name>
</gene>
<dbReference type="EMBL" id="JARLKZ010000006">
    <property type="protein sequence ID" value="MEC0240327.1"/>
    <property type="molecule type" value="Genomic_DNA"/>
</dbReference>
<evidence type="ECO:0000313" key="3">
    <source>
        <dbReference type="Proteomes" id="UP001344632"/>
    </source>
</evidence>
<accession>A0ABU6GMK8</accession>
<dbReference type="SUPFAM" id="SSF56112">
    <property type="entry name" value="Protein kinase-like (PK-like)"/>
    <property type="match status" value="1"/>
</dbReference>
<dbReference type="Gene3D" id="3.90.1200.10">
    <property type="match status" value="1"/>
</dbReference>
<dbReference type="Proteomes" id="UP001344632">
    <property type="component" value="Unassembled WGS sequence"/>
</dbReference>
<evidence type="ECO:0000259" key="1">
    <source>
        <dbReference type="Pfam" id="PF01636"/>
    </source>
</evidence>
<sequence length="314" mass="37066">MAKMTEIQARMEQIPLLAGSDSMIHIDKGFSGDQKFMVTKESRKYLLRVFDIKLYPQKGMEYEALIRMQHYQVQCSRPLELGRWDDIELGYMILTFIEGEEAAVGISDYSPETQYAIGLEAGAELLKIHQYNAPEFIQSWYERQLKKYHRNRDQYRSCGVQIKDDTKLFAFIDEHLHWMLHRPNRFQHDDFHLANLVVKDGHLSGVIDFNRCDWGDPIHDFLKISFFSSDLSVSFAIGQIHGYHGQQEPDKTFWQMYSLYLAMNLVGSVAWTLRVYPEGISDMMNRIDRVLEDHQYFENMVPVWYNNHNMRQEV</sequence>
<dbReference type="PANTHER" id="PTHR41283">
    <property type="entry name" value="AMINOGLYCOSIDE PHOSPHOTRANSFERASE"/>
    <property type="match status" value="1"/>
</dbReference>
<proteinExistence type="predicted"/>
<organism evidence="2 3">
    <name type="scientific">Paenibacillus dokdonensis</name>
    <dbReference type="NCBI Taxonomy" id="2567944"/>
    <lineage>
        <taxon>Bacteria</taxon>
        <taxon>Bacillati</taxon>
        <taxon>Bacillota</taxon>
        <taxon>Bacilli</taxon>
        <taxon>Bacillales</taxon>
        <taxon>Paenibacillaceae</taxon>
        <taxon>Paenibacillus</taxon>
    </lineage>
</organism>
<dbReference type="Pfam" id="PF01636">
    <property type="entry name" value="APH"/>
    <property type="match status" value="1"/>
</dbReference>
<dbReference type="RefSeq" id="WP_326087958.1">
    <property type="nucleotide sequence ID" value="NZ_JARLKZ010000006.1"/>
</dbReference>
<reference evidence="2 3" key="1">
    <citation type="submission" date="2023-03" db="EMBL/GenBank/DDBJ databases">
        <title>Bacillus Genome Sequencing.</title>
        <authorList>
            <person name="Dunlap C."/>
        </authorList>
    </citation>
    <scope>NUCLEOTIDE SEQUENCE [LARGE SCALE GENOMIC DNA]</scope>
    <source>
        <strain evidence="2 3">BD-525</strain>
    </source>
</reference>
<dbReference type="InterPro" id="IPR002575">
    <property type="entry name" value="Aminoglycoside_PTrfase"/>
</dbReference>
<keyword evidence="3" id="KW-1185">Reference proteome</keyword>